<sequence length="99" mass="10903">MNRGLADWTRYGGVGLSWVFLTGALLYAGYRGGRWLDARWGTEPVFLVAGLVGAMVLSLVALFQEVRAVTTAMGQRDRSPDGKEEEPSSPRPRKPPPRK</sequence>
<reference evidence="4" key="2">
    <citation type="journal article" date="2016" name="Int. J. Syst. Evol. Microbiol.">
        <title>Complete genome sequence and cell structure of Limnochorda pilosa, a Gram-negative spore-former within the phylum Firmicutes.</title>
        <authorList>
            <person name="Watanabe M."/>
            <person name="Kojima H."/>
            <person name="Fukui M."/>
        </authorList>
    </citation>
    <scope>NUCLEOTIDE SEQUENCE [LARGE SCALE GENOMIC DNA]</scope>
    <source>
        <strain evidence="4">HC45</strain>
    </source>
</reference>
<evidence type="ECO:0000313" key="4">
    <source>
        <dbReference type="Proteomes" id="UP000065807"/>
    </source>
</evidence>
<keyword evidence="4" id="KW-1185">Reference proteome</keyword>
<evidence type="ECO:0008006" key="5">
    <source>
        <dbReference type="Google" id="ProtNLM"/>
    </source>
</evidence>
<feature type="transmembrane region" description="Helical" evidence="2">
    <location>
        <begin position="12"/>
        <end position="30"/>
    </location>
</feature>
<dbReference type="RefSeq" id="WP_068139991.1">
    <property type="nucleotide sequence ID" value="NZ_AP014924.1"/>
</dbReference>
<feature type="compositionally biased region" description="Basic and acidic residues" evidence="1">
    <location>
        <begin position="75"/>
        <end position="88"/>
    </location>
</feature>
<dbReference type="KEGG" id="lpil:LIP_3094"/>
<keyword evidence="2" id="KW-0812">Transmembrane</keyword>
<keyword evidence="2" id="KW-1133">Transmembrane helix</keyword>
<feature type="transmembrane region" description="Helical" evidence="2">
    <location>
        <begin position="45"/>
        <end position="63"/>
    </location>
</feature>
<evidence type="ECO:0000256" key="2">
    <source>
        <dbReference type="SAM" id="Phobius"/>
    </source>
</evidence>
<keyword evidence="2" id="KW-0472">Membrane</keyword>
<dbReference type="AlphaFoldDB" id="A0A0K2SP62"/>
<protein>
    <recommendedName>
        <fullName evidence="5">AtpZ/AtpI family protein</fullName>
    </recommendedName>
</protein>
<dbReference type="EMBL" id="AP014924">
    <property type="protein sequence ID" value="BAS28923.1"/>
    <property type="molecule type" value="Genomic_DNA"/>
</dbReference>
<feature type="region of interest" description="Disordered" evidence="1">
    <location>
        <begin position="71"/>
        <end position="99"/>
    </location>
</feature>
<accession>A0A0K2SP62</accession>
<reference evidence="4" key="1">
    <citation type="submission" date="2015-07" db="EMBL/GenBank/DDBJ databases">
        <title>Complete genome sequence and phylogenetic analysis of Limnochorda pilosa.</title>
        <authorList>
            <person name="Watanabe M."/>
            <person name="Kojima H."/>
            <person name="Fukui M."/>
        </authorList>
    </citation>
    <scope>NUCLEOTIDE SEQUENCE [LARGE SCALE GENOMIC DNA]</scope>
    <source>
        <strain evidence="4">HC45</strain>
    </source>
</reference>
<evidence type="ECO:0000256" key="1">
    <source>
        <dbReference type="SAM" id="MobiDB-lite"/>
    </source>
</evidence>
<evidence type="ECO:0000313" key="3">
    <source>
        <dbReference type="EMBL" id="BAS28923.1"/>
    </source>
</evidence>
<organism evidence="3 4">
    <name type="scientific">Limnochorda pilosa</name>
    <dbReference type="NCBI Taxonomy" id="1555112"/>
    <lineage>
        <taxon>Bacteria</taxon>
        <taxon>Bacillati</taxon>
        <taxon>Bacillota</taxon>
        <taxon>Limnochordia</taxon>
        <taxon>Limnochordales</taxon>
        <taxon>Limnochordaceae</taxon>
        <taxon>Limnochorda</taxon>
    </lineage>
</organism>
<dbReference type="STRING" id="1555112.LIP_3094"/>
<proteinExistence type="predicted"/>
<gene>
    <name evidence="3" type="ORF">LIP_3094</name>
</gene>
<name>A0A0K2SP62_LIMPI</name>
<dbReference type="Proteomes" id="UP000065807">
    <property type="component" value="Chromosome"/>
</dbReference>
<dbReference type="OrthoDB" id="1708087at2"/>